<dbReference type="EMBL" id="QICS01000004">
    <property type="protein sequence ID" value="PXV91035.1"/>
    <property type="molecule type" value="Genomic_DNA"/>
</dbReference>
<dbReference type="InterPro" id="IPR008947">
    <property type="entry name" value="PLipase_C/P1_nuclease_dom_sf"/>
</dbReference>
<feature type="domain" description="Zn-dependent PLC" evidence="10">
    <location>
        <begin position="71"/>
        <end position="295"/>
    </location>
</feature>
<dbReference type="GO" id="GO:0008270">
    <property type="term" value="F:zinc ion binding"/>
    <property type="evidence" value="ECO:0007669"/>
    <property type="project" value="InterPro"/>
</dbReference>
<dbReference type="InterPro" id="IPR001531">
    <property type="entry name" value="Zn_PLipaseC"/>
</dbReference>
<dbReference type="RefSeq" id="WP_094380203.1">
    <property type="nucleotide sequence ID" value="NZ_NOKA02000095.1"/>
</dbReference>
<dbReference type="Proteomes" id="UP000216411">
    <property type="component" value="Unassembled WGS sequence"/>
</dbReference>
<feature type="signal peptide" evidence="9">
    <location>
        <begin position="1"/>
        <end position="27"/>
    </location>
</feature>
<evidence type="ECO:0000256" key="6">
    <source>
        <dbReference type="ARBA" id="ARBA00022801"/>
    </source>
</evidence>
<evidence type="ECO:0000256" key="1">
    <source>
        <dbReference type="ARBA" id="ARBA00012018"/>
    </source>
</evidence>
<evidence type="ECO:0000256" key="9">
    <source>
        <dbReference type="SAM" id="SignalP"/>
    </source>
</evidence>
<evidence type="ECO:0000256" key="4">
    <source>
        <dbReference type="ARBA" id="ARBA00022723"/>
    </source>
</evidence>
<proteinExistence type="predicted"/>
<evidence type="ECO:0000313" key="14">
    <source>
        <dbReference type="Proteomes" id="UP000247523"/>
    </source>
</evidence>
<reference evidence="12" key="3">
    <citation type="submission" date="2018-07" db="EMBL/GenBank/DDBJ databases">
        <authorList>
            <person name="Quirk P.G."/>
            <person name="Krulwich T.A."/>
        </authorList>
    </citation>
    <scope>NUCLEOTIDE SEQUENCE</scope>
    <source>
        <strain evidence="12">CCRI-19302</strain>
    </source>
</reference>
<keyword evidence="13" id="KW-1185">Reference proteome</keyword>
<dbReference type="AlphaFoldDB" id="A0A255HZP4"/>
<dbReference type="PROSITE" id="PS51346">
    <property type="entry name" value="PROKAR_ZN_DEPEND_PLPC_2"/>
    <property type="match status" value="1"/>
</dbReference>
<reference evidence="11 14" key="2">
    <citation type="submission" date="2018-05" db="EMBL/GenBank/DDBJ databases">
        <title>Genomic Encyclopedia of Type Strains, Phase IV (KMG-IV): sequencing the most valuable type-strain genomes for metagenomic binning, comparative biology and taxonomic classification.</title>
        <authorList>
            <person name="Goeker M."/>
        </authorList>
    </citation>
    <scope>NUCLEOTIDE SEQUENCE [LARGE SCALE GENOMIC DNA]</scope>
    <source>
        <strain evidence="11 14">DSM 28816</strain>
    </source>
</reference>
<keyword evidence="6" id="KW-0378">Hydrolase</keyword>
<dbReference type="Pfam" id="PF00882">
    <property type="entry name" value="Zn_dep_PLPC"/>
    <property type="match status" value="1"/>
</dbReference>
<dbReference type="InterPro" id="IPR029002">
    <property type="entry name" value="PLPC/GPLD1"/>
</dbReference>
<dbReference type="SMART" id="SM00770">
    <property type="entry name" value="Zn_dep_PLPC"/>
    <property type="match status" value="1"/>
</dbReference>
<organism evidence="11 14">
    <name type="scientific">Lachnotalea glycerini</name>
    <dbReference type="NCBI Taxonomy" id="1763509"/>
    <lineage>
        <taxon>Bacteria</taxon>
        <taxon>Bacillati</taxon>
        <taxon>Bacillota</taxon>
        <taxon>Clostridia</taxon>
        <taxon>Lachnospirales</taxon>
        <taxon>Lachnospiraceae</taxon>
        <taxon>Lachnotalea</taxon>
    </lineage>
</organism>
<evidence type="ECO:0000313" key="12">
    <source>
        <dbReference type="EMBL" id="RDY27950.1"/>
    </source>
</evidence>
<dbReference type="EC" id="3.1.4.3" evidence="1"/>
<dbReference type="Proteomes" id="UP000247523">
    <property type="component" value="Unassembled WGS sequence"/>
</dbReference>
<evidence type="ECO:0000256" key="5">
    <source>
        <dbReference type="ARBA" id="ARBA00022729"/>
    </source>
</evidence>
<evidence type="ECO:0000313" key="11">
    <source>
        <dbReference type="EMBL" id="PXV91035.1"/>
    </source>
</evidence>
<dbReference type="GO" id="GO:0034480">
    <property type="term" value="F:phosphatidylcholine phospholipase C activity"/>
    <property type="evidence" value="ECO:0007669"/>
    <property type="project" value="UniProtKB-EC"/>
</dbReference>
<dbReference type="EMBL" id="NOKA02000095">
    <property type="protein sequence ID" value="RDY27950.1"/>
    <property type="molecule type" value="Genomic_DNA"/>
</dbReference>
<gene>
    <name evidence="11" type="ORF">C8E03_10442</name>
    <name evidence="12" type="ORF">CG710_020095</name>
</gene>
<evidence type="ECO:0000256" key="8">
    <source>
        <dbReference type="ARBA" id="ARBA00031285"/>
    </source>
</evidence>
<reference evidence="12 13" key="1">
    <citation type="journal article" date="2017" name="Genome Announc.">
        <title>Draft Genome Sequence of a Sporulating and Motile Strain of Lachnotalea glycerini Isolated from Water in Quebec City, Canada.</title>
        <authorList>
            <person name="Maheux A.F."/>
            <person name="Boudreau D.K."/>
            <person name="Berube E."/>
            <person name="Boissinot M."/>
            <person name="Raymond F."/>
            <person name="Brodeur S."/>
            <person name="Corbeil J."/>
            <person name="Isabel S."/>
            <person name="Omar R.F."/>
            <person name="Bergeron M.G."/>
        </authorList>
    </citation>
    <scope>NUCLEOTIDE SEQUENCE [LARGE SCALE GENOMIC DNA]</scope>
    <source>
        <strain evidence="12 13">CCRI-19302</strain>
    </source>
</reference>
<feature type="chain" id="PRO_5033296443" description="Phospholipase C" evidence="9">
    <location>
        <begin position="28"/>
        <end position="295"/>
    </location>
</feature>
<evidence type="ECO:0000256" key="2">
    <source>
        <dbReference type="ARBA" id="ARBA00018391"/>
    </source>
</evidence>
<dbReference type="CDD" id="cd11009">
    <property type="entry name" value="Zn_dep_PLPC"/>
    <property type="match status" value="1"/>
</dbReference>
<evidence type="ECO:0000259" key="10">
    <source>
        <dbReference type="PROSITE" id="PS51346"/>
    </source>
</evidence>
<accession>A0A255HZP4</accession>
<dbReference type="Gene3D" id="1.10.575.10">
    <property type="entry name" value="P1 Nuclease"/>
    <property type="match status" value="1"/>
</dbReference>
<name>A0A255HZP4_9FIRM</name>
<keyword evidence="3" id="KW-0964">Secreted</keyword>
<dbReference type="PRINTS" id="PR00479">
    <property type="entry name" value="PRPHPHLPASEC"/>
</dbReference>
<evidence type="ECO:0000313" key="13">
    <source>
        <dbReference type="Proteomes" id="UP000216411"/>
    </source>
</evidence>
<sequence>MKIKNKLVKCSIMLSLLLLCSTGFAHAANSTGNNVQQKVLSITNGTDEIYGTGVPLVHNMRSSGSFTGSMSFEAQTFNSGGVDHTHQYILASALVILNNDMGDSILNNAAYTELLMTNTDWPDVFGNETDYYTFAGHFYDPDTEKNWLAQSSPTCKTRANTYFDKAVTAYQNGYTEIAMQYLGRGTHYVSDVNEPHHASNLTALNSNHSEFEKYVDTNRSSYKIDGDILPSNVYQIASNTSVNNLMKSWAVKSKALVPLATDTSSYAQAGEACVTNAITSVSQYIYKFGKTVGIY</sequence>
<dbReference type="OrthoDB" id="1937927at2"/>
<keyword evidence="5 9" id="KW-0732">Signal</keyword>
<keyword evidence="4" id="KW-0479">Metal-binding</keyword>
<keyword evidence="7" id="KW-0862">Zinc</keyword>
<evidence type="ECO:0000256" key="7">
    <source>
        <dbReference type="ARBA" id="ARBA00022833"/>
    </source>
</evidence>
<evidence type="ECO:0000256" key="3">
    <source>
        <dbReference type="ARBA" id="ARBA00022525"/>
    </source>
</evidence>
<protein>
    <recommendedName>
        <fullName evidence="2">Phospholipase C</fullName>
        <ecNumber evidence="1">3.1.4.3</ecNumber>
    </recommendedName>
    <alternativeName>
        <fullName evidence="8">Phosphatidylcholine cholinephosphohydrolase</fullName>
    </alternativeName>
</protein>
<comment type="caution">
    <text evidence="11">The sequence shown here is derived from an EMBL/GenBank/DDBJ whole genome shotgun (WGS) entry which is preliminary data.</text>
</comment>
<dbReference type="SUPFAM" id="SSF48537">
    <property type="entry name" value="Phospholipase C/P1 nuclease"/>
    <property type="match status" value="1"/>
</dbReference>